<evidence type="ECO:0000256" key="1">
    <source>
        <dbReference type="SAM" id="MobiDB-lite"/>
    </source>
</evidence>
<feature type="signal peptide" evidence="2">
    <location>
        <begin position="1"/>
        <end position="16"/>
    </location>
</feature>
<gene>
    <name evidence="3" type="ORF">PV328_003320</name>
</gene>
<feature type="region of interest" description="Disordered" evidence="1">
    <location>
        <begin position="147"/>
        <end position="188"/>
    </location>
</feature>
<dbReference type="SUPFAM" id="SSF55486">
    <property type="entry name" value="Metalloproteases ('zincins'), catalytic domain"/>
    <property type="match status" value="1"/>
</dbReference>
<keyword evidence="2" id="KW-0732">Signal</keyword>
<accession>A0AA39F8D6</accession>
<name>A0AA39F8D6_9HYME</name>
<dbReference type="AlphaFoldDB" id="A0AA39F8D6"/>
<dbReference type="Proteomes" id="UP001168990">
    <property type="component" value="Unassembled WGS sequence"/>
</dbReference>
<organism evidence="3 4">
    <name type="scientific">Microctonus aethiopoides</name>
    <dbReference type="NCBI Taxonomy" id="144406"/>
    <lineage>
        <taxon>Eukaryota</taxon>
        <taxon>Metazoa</taxon>
        <taxon>Ecdysozoa</taxon>
        <taxon>Arthropoda</taxon>
        <taxon>Hexapoda</taxon>
        <taxon>Insecta</taxon>
        <taxon>Pterygota</taxon>
        <taxon>Neoptera</taxon>
        <taxon>Endopterygota</taxon>
        <taxon>Hymenoptera</taxon>
        <taxon>Apocrita</taxon>
        <taxon>Ichneumonoidea</taxon>
        <taxon>Braconidae</taxon>
        <taxon>Euphorinae</taxon>
        <taxon>Microctonus</taxon>
    </lineage>
</organism>
<reference evidence="3" key="1">
    <citation type="journal article" date="2023" name="bioRxiv">
        <title>Scaffold-level genome assemblies of two parasitoid biocontrol wasps reveal the parthenogenesis mechanism and an associated novel virus.</title>
        <authorList>
            <person name="Inwood S."/>
            <person name="Skelly J."/>
            <person name="Guhlin J."/>
            <person name="Harrop T."/>
            <person name="Goldson S."/>
            <person name="Dearden P."/>
        </authorList>
    </citation>
    <scope>NUCLEOTIDE SEQUENCE</scope>
    <source>
        <strain evidence="3">Irish</strain>
        <tissue evidence="3">Whole body</tissue>
    </source>
</reference>
<evidence type="ECO:0000256" key="2">
    <source>
        <dbReference type="SAM" id="SignalP"/>
    </source>
</evidence>
<sequence length="587" mass="67806">MKLIFWGLIFITVVKGFNIFSNRTFSGILGRNKRDDTTPEILKIRYQPEEHVELIVLKKVADTTLASSLVPIWNIHGYSILDQYRIEKMEPIFYHGISSFSALTYFPHTRTLHGVINSKFYIENLPIQNVEDPQIVNQYIHPIPDFKPLEDNPFRTRRSNEYPETQDERNGKRNLDESSKQESPQKKLKIDDGPKKILYPEIFLVVDVLSRIDITIEHHYEKAIMYVIAYWNAVDMIFRQLKRTEIKINIAGIIIGKTMDVVNNVVRDVNYYRIPDNSHAYIMNEEGLERLGKYFYEIDLVKRDSYDFLIWMTSATSVNTNGANQGTSADLGISARPAESGGMHYQENHDEIISNRAIVMHNNEYGGYQTAARELAHMMFVFNDDIEISYDGRTFNCLPSNSRSDLSSGIMNPVNKQVENGLMWSFCSEIHLEYYANSRYSCGLLNYPIRTIGWQNRHLVLLTVERQCGCYKLHPDHNQKLHGDDFCDGLLHCVTEQGDSIPVGKPLDDHHHHHHHETLLLLPLSQTTFDLLDMLDENNSSIKMDKIIQGVKISWLVQWRSFTLALISQSTPAFEQSGLQNNEKERG</sequence>
<keyword evidence="4" id="KW-1185">Reference proteome</keyword>
<comment type="caution">
    <text evidence="3">The sequence shown here is derived from an EMBL/GenBank/DDBJ whole genome shotgun (WGS) entry which is preliminary data.</text>
</comment>
<protein>
    <submittedName>
        <fullName evidence="3">Uncharacterized protein</fullName>
    </submittedName>
</protein>
<dbReference type="InterPro" id="IPR024079">
    <property type="entry name" value="MetalloPept_cat_dom_sf"/>
</dbReference>
<dbReference type="GO" id="GO:0008237">
    <property type="term" value="F:metallopeptidase activity"/>
    <property type="evidence" value="ECO:0007669"/>
    <property type="project" value="InterPro"/>
</dbReference>
<dbReference type="EMBL" id="JAQQBS010001422">
    <property type="protein sequence ID" value="KAK0164731.1"/>
    <property type="molecule type" value="Genomic_DNA"/>
</dbReference>
<proteinExistence type="predicted"/>
<evidence type="ECO:0000313" key="4">
    <source>
        <dbReference type="Proteomes" id="UP001168990"/>
    </source>
</evidence>
<reference evidence="3" key="2">
    <citation type="submission" date="2023-03" db="EMBL/GenBank/DDBJ databases">
        <authorList>
            <person name="Inwood S.N."/>
            <person name="Skelly J.G."/>
            <person name="Guhlin J."/>
            <person name="Harrop T.W.R."/>
            <person name="Goldson S.G."/>
            <person name="Dearden P.K."/>
        </authorList>
    </citation>
    <scope>NUCLEOTIDE SEQUENCE</scope>
    <source>
        <strain evidence="3">Irish</strain>
        <tissue evidence="3">Whole body</tissue>
    </source>
</reference>
<feature type="chain" id="PRO_5041327570" evidence="2">
    <location>
        <begin position="17"/>
        <end position="587"/>
    </location>
</feature>
<dbReference type="Gene3D" id="3.40.390.10">
    <property type="entry name" value="Collagenase (Catalytic Domain)"/>
    <property type="match status" value="1"/>
</dbReference>
<evidence type="ECO:0000313" key="3">
    <source>
        <dbReference type="EMBL" id="KAK0164731.1"/>
    </source>
</evidence>